<evidence type="ECO:0000256" key="3">
    <source>
        <dbReference type="ARBA" id="ARBA00022833"/>
    </source>
</evidence>
<dbReference type="GO" id="GO:0008270">
    <property type="term" value="F:zinc ion binding"/>
    <property type="evidence" value="ECO:0007669"/>
    <property type="project" value="UniProtKB-KW"/>
</dbReference>
<evidence type="ECO:0000256" key="4">
    <source>
        <dbReference type="ARBA" id="ARBA00023125"/>
    </source>
</evidence>
<keyword evidence="1" id="KW-0479">Metal-binding</keyword>
<feature type="domain" description="THAP-type" evidence="7">
    <location>
        <begin position="34"/>
        <end position="119"/>
    </location>
</feature>
<keyword evidence="2 5" id="KW-0863">Zinc-finger</keyword>
<dbReference type="AlphaFoldDB" id="A0A7R9IHA4"/>
<accession>A0A7R9IHA4</accession>
<dbReference type="SMART" id="SM00980">
    <property type="entry name" value="THAP"/>
    <property type="match status" value="1"/>
</dbReference>
<gene>
    <name evidence="8" type="ORF">TTEB3V08_LOCUS6339</name>
</gene>
<evidence type="ECO:0000256" key="6">
    <source>
        <dbReference type="SAM" id="MobiDB-lite"/>
    </source>
</evidence>
<dbReference type="GO" id="GO:0003677">
    <property type="term" value="F:DNA binding"/>
    <property type="evidence" value="ECO:0007669"/>
    <property type="project" value="UniProtKB-UniRule"/>
</dbReference>
<evidence type="ECO:0000313" key="8">
    <source>
        <dbReference type="EMBL" id="CAD7458356.1"/>
    </source>
</evidence>
<sequence>MGLNPYHSKLDLLLENVSRARWTVELLVRMGGTVRDRCAYKGCRNTRVNTGTKLSMFRFPITNRQRCVEWILRSGNDAFLELPEIKLKRKQLCAHHFAGDQFKDSRRNYLTSTALPMSYNLLDKPQTTLDVKPSTCEPVSGAKDVTCLGDDKQEGGKLHFSDYIIDIDTALQLVGEPGLLPRHPLVHSDKVQPMKLTKFTCLHRYPLKNAPQVFTRRLLQTPCLRCLSILYRNLTQWNSDLRGDHDSTGVPCGSSSDQLPPNHTNLHNN</sequence>
<keyword evidence="3" id="KW-0862">Zinc</keyword>
<protein>
    <recommendedName>
        <fullName evidence="7">THAP-type domain-containing protein</fullName>
    </recommendedName>
</protein>
<name>A0A7R9IHA4_9NEOP</name>
<keyword evidence="4 5" id="KW-0238">DNA-binding</keyword>
<evidence type="ECO:0000259" key="7">
    <source>
        <dbReference type="PROSITE" id="PS50950"/>
    </source>
</evidence>
<feature type="compositionally biased region" description="Polar residues" evidence="6">
    <location>
        <begin position="253"/>
        <end position="269"/>
    </location>
</feature>
<evidence type="ECO:0000256" key="5">
    <source>
        <dbReference type="PROSITE-ProRule" id="PRU00309"/>
    </source>
</evidence>
<proteinExistence type="predicted"/>
<dbReference type="EMBL" id="OE002228">
    <property type="protein sequence ID" value="CAD7458356.1"/>
    <property type="molecule type" value="Genomic_DNA"/>
</dbReference>
<dbReference type="Pfam" id="PF05485">
    <property type="entry name" value="THAP"/>
    <property type="match status" value="1"/>
</dbReference>
<evidence type="ECO:0000256" key="1">
    <source>
        <dbReference type="ARBA" id="ARBA00022723"/>
    </source>
</evidence>
<dbReference type="InterPro" id="IPR006612">
    <property type="entry name" value="THAP_Znf"/>
</dbReference>
<dbReference type="PROSITE" id="PS50950">
    <property type="entry name" value="ZF_THAP"/>
    <property type="match status" value="1"/>
</dbReference>
<organism evidence="8">
    <name type="scientific">Timema tahoe</name>
    <dbReference type="NCBI Taxonomy" id="61484"/>
    <lineage>
        <taxon>Eukaryota</taxon>
        <taxon>Metazoa</taxon>
        <taxon>Ecdysozoa</taxon>
        <taxon>Arthropoda</taxon>
        <taxon>Hexapoda</taxon>
        <taxon>Insecta</taxon>
        <taxon>Pterygota</taxon>
        <taxon>Neoptera</taxon>
        <taxon>Polyneoptera</taxon>
        <taxon>Phasmatodea</taxon>
        <taxon>Timematodea</taxon>
        <taxon>Timematoidea</taxon>
        <taxon>Timematidae</taxon>
        <taxon>Timema</taxon>
    </lineage>
</organism>
<dbReference type="SUPFAM" id="SSF57716">
    <property type="entry name" value="Glucocorticoid receptor-like (DNA-binding domain)"/>
    <property type="match status" value="1"/>
</dbReference>
<evidence type="ECO:0000256" key="2">
    <source>
        <dbReference type="ARBA" id="ARBA00022771"/>
    </source>
</evidence>
<feature type="region of interest" description="Disordered" evidence="6">
    <location>
        <begin position="247"/>
        <end position="269"/>
    </location>
</feature>
<reference evidence="8" key="1">
    <citation type="submission" date="2020-11" db="EMBL/GenBank/DDBJ databases">
        <authorList>
            <person name="Tran Van P."/>
        </authorList>
    </citation>
    <scope>NUCLEOTIDE SEQUENCE</scope>
</reference>